<dbReference type="Gene3D" id="1.10.238.10">
    <property type="entry name" value="EF-hand"/>
    <property type="match status" value="1"/>
</dbReference>
<feature type="region of interest" description="Disordered" evidence="1">
    <location>
        <begin position="288"/>
        <end position="308"/>
    </location>
</feature>
<feature type="compositionally biased region" description="Acidic residues" evidence="1">
    <location>
        <begin position="1"/>
        <end position="16"/>
    </location>
</feature>
<dbReference type="Proteomes" id="UP000076842">
    <property type="component" value="Unassembled WGS sequence"/>
</dbReference>
<dbReference type="SUPFAM" id="SSF47473">
    <property type="entry name" value="EF-hand"/>
    <property type="match status" value="1"/>
</dbReference>
<evidence type="ECO:0000313" key="3">
    <source>
        <dbReference type="Proteomes" id="UP000076842"/>
    </source>
</evidence>
<keyword evidence="3" id="KW-1185">Reference proteome</keyword>
<feature type="compositionally biased region" description="Basic and acidic residues" evidence="1">
    <location>
        <begin position="25"/>
        <end position="34"/>
    </location>
</feature>
<dbReference type="OrthoDB" id="2530165at2759"/>
<evidence type="ECO:0000313" key="2">
    <source>
        <dbReference type="EMBL" id="KZT61713.1"/>
    </source>
</evidence>
<evidence type="ECO:0000256" key="1">
    <source>
        <dbReference type="SAM" id="MobiDB-lite"/>
    </source>
</evidence>
<dbReference type="EMBL" id="KV423921">
    <property type="protein sequence ID" value="KZT61713.1"/>
    <property type="molecule type" value="Genomic_DNA"/>
</dbReference>
<feature type="region of interest" description="Disordered" evidence="1">
    <location>
        <begin position="1"/>
        <end position="74"/>
    </location>
</feature>
<dbReference type="AlphaFoldDB" id="A0A165JDV2"/>
<feature type="compositionally biased region" description="Low complexity" evidence="1">
    <location>
        <begin position="35"/>
        <end position="44"/>
    </location>
</feature>
<gene>
    <name evidence="2" type="ORF">CALCODRAFT_349222</name>
</gene>
<reference evidence="2 3" key="1">
    <citation type="journal article" date="2016" name="Mol. Biol. Evol.">
        <title>Comparative Genomics of Early-Diverging Mushroom-Forming Fungi Provides Insights into the Origins of Lignocellulose Decay Capabilities.</title>
        <authorList>
            <person name="Nagy L.G."/>
            <person name="Riley R."/>
            <person name="Tritt A."/>
            <person name="Adam C."/>
            <person name="Daum C."/>
            <person name="Floudas D."/>
            <person name="Sun H."/>
            <person name="Yadav J.S."/>
            <person name="Pangilinan J."/>
            <person name="Larsson K.H."/>
            <person name="Matsuura K."/>
            <person name="Barry K."/>
            <person name="Labutti K."/>
            <person name="Kuo R."/>
            <person name="Ohm R.A."/>
            <person name="Bhattacharya S.S."/>
            <person name="Shirouzu T."/>
            <person name="Yoshinaga Y."/>
            <person name="Martin F.M."/>
            <person name="Grigoriev I.V."/>
            <person name="Hibbett D.S."/>
        </authorList>
    </citation>
    <scope>NUCLEOTIDE SEQUENCE [LARGE SCALE GENOMIC DNA]</scope>
    <source>
        <strain evidence="2 3">HHB12733</strain>
    </source>
</reference>
<accession>A0A165JDV2</accession>
<organism evidence="2 3">
    <name type="scientific">Calocera cornea HHB12733</name>
    <dbReference type="NCBI Taxonomy" id="1353952"/>
    <lineage>
        <taxon>Eukaryota</taxon>
        <taxon>Fungi</taxon>
        <taxon>Dikarya</taxon>
        <taxon>Basidiomycota</taxon>
        <taxon>Agaricomycotina</taxon>
        <taxon>Dacrymycetes</taxon>
        <taxon>Dacrymycetales</taxon>
        <taxon>Dacrymycetaceae</taxon>
        <taxon>Calocera</taxon>
    </lineage>
</organism>
<name>A0A165JDV2_9BASI</name>
<feature type="compositionally biased region" description="Basic and acidic residues" evidence="1">
    <location>
        <begin position="295"/>
        <end position="305"/>
    </location>
</feature>
<protein>
    <recommendedName>
        <fullName evidence="4">EF-hand domain-containing protein</fullName>
    </recommendedName>
</protein>
<evidence type="ECO:0008006" key="4">
    <source>
        <dbReference type="Google" id="ProtNLM"/>
    </source>
</evidence>
<sequence length="365" mass="38700">MDDDEYDDGDMEELPPDDLAALPQHLRDEIDAAFDRVAAASASSSRDDDGSARQRKRRKLNRMPPAGEETGGGFMVDMEGAEDGPSAGGFLPDEPISAGGFLTIDQAGGFLPSSPVPAHPEATHIPLSLIPRALKLLRLQPDDDVVLATFREAATGWGGSEGGEHGVSREDWRAVCAVLVGGRECAAGEAGEEAGGFDPDDLESSLTEDEEDAWQPSPSPVSDLDADADADYAEAQRTPSSKRASKGKGRARETEAELSELTYADLSGKKRGEVREAFALFFEEAGGKGVGSGNADERGKGKERAAPPTVTRRIGAADLARVAKMLNEKISSAEIDEMLEMFTSATDKTVGIQEFSKIMIMGNAL</sequence>
<dbReference type="InterPro" id="IPR011992">
    <property type="entry name" value="EF-hand-dom_pair"/>
</dbReference>
<dbReference type="InParanoid" id="A0A165JDV2"/>
<feature type="compositionally biased region" description="Acidic residues" evidence="1">
    <location>
        <begin position="198"/>
        <end position="213"/>
    </location>
</feature>
<proteinExistence type="predicted"/>
<feature type="region of interest" description="Disordered" evidence="1">
    <location>
        <begin position="189"/>
        <end position="256"/>
    </location>
</feature>